<keyword evidence="4" id="KW-1185">Reference proteome</keyword>
<dbReference type="InterPro" id="IPR052455">
    <property type="entry name" value="Tricalbin_domain"/>
</dbReference>
<dbReference type="Pfam" id="PF00168">
    <property type="entry name" value="C2"/>
    <property type="match status" value="1"/>
</dbReference>
<feature type="domain" description="C2" evidence="2">
    <location>
        <begin position="41"/>
        <end position="110"/>
    </location>
</feature>
<gene>
    <name evidence="3" type="ORF">M427DRAFT_131919</name>
</gene>
<evidence type="ECO:0000313" key="4">
    <source>
        <dbReference type="Proteomes" id="UP000070544"/>
    </source>
</evidence>
<dbReference type="PANTHER" id="PTHR46980:SF2">
    <property type="entry name" value="TRICALBIN-1-RELATED"/>
    <property type="match status" value="1"/>
</dbReference>
<organism evidence="3 4">
    <name type="scientific">Gonapodya prolifera (strain JEL478)</name>
    <name type="common">Monoblepharis prolifera</name>
    <dbReference type="NCBI Taxonomy" id="1344416"/>
    <lineage>
        <taxon>Eukaryota</taxon>
        <taxon>Fungi</taxon>
        <taxon>Fungi incertae sedis</taxon>
        <taxon>Chytridiomycota</taxon>
        <taxon>Chytridiomycota incertae sedis</taxon>
        <taxon>Monoblepharidomycetes</taxon>
        <taxon>Monoblepharidales</taxon>
        <taxon>Gonapodyaceae</taxon>
        <taxon>Gonapodya</taxon>
    </lineage>
</organism>
<dbReference type="PANTHER" id="PTHR46980">
    <property type="entry name" value="TRICALBIN-1-RELATED"/>
    <property type="match status" value="1"/>
</dbReference>
<evidence type="ECO:0000259" key="2">
    <source>
        <dbReference type="PROSITE" id="PS50004"/>
    </source>
</evidence>
<dbReference type="InterPro" id="IPR035892">
    <property type="entry name" value="C2_domain_sf"/>
</dbReference>
<dbReference type="EMBL" id="KQ965738">
    <property type="protein sequence ID" value="KXS19380.1"/>
    <property type="molecule type" value="Genomic_DNA"/>
</dbReference>
<reference evidence="3 4" key="1">
    <citation type="journal article" date="2015" name="Genome Biol. Evol.">
        <title>Phylogenomic analyses indicate that early fungi evolved digesting cell walls of algal ancestors of land plants.</title>
        <authorList>
            <person name="Chang Y."/>
            <person name="Wang S."/>
            <person name="Sekimoto S."/>
            <person name="Aerts A.L."/>
            <person name="Choi C."/>
            <person name="Clum A."/>
            <person name="LaButti K.M."/>
            <person name="Lindquist E.A."/>
            <person name="Yee Ngan C."/>
            <person name="Ohm R.A."/>
            <person name="Salamov A.A."/>
            <person name="Grigoriev I.V."/>
            <person name="Spatafora J.W."/>
            <person name="Berbee M.L."/>
        </authorList>
    </citation>
    <scope>NUCLEOTIDE SEQUENCE [LARGE SCALE GENOMIC DNA]</scope>
    <source>
        <strain evidence="3 4">JEL478</strain>
    </source>
</reference>
<protein>
    <recommendedName>
        <fullName evidence="2">C2 domain-containing protein</fullName>
    </recommendedName>
</protein>
<dbReference type="Gene3D" id="2.60.40.150">
    <property type="entry name" value="C2 domain"/>
    <property type="match status" value="1"/>
</dbReference>
<dbReference type="STRING" id="1344416.A0A139ARJ6"/>
<feature type="region of interest" description="Disordered" evidence="1">
    <location>
        <begin position="40"/>
        <end position="60"/>
    </location>
</feature>
<evidence type="ECO:0000313" key="3">
    <source>
        <dbReference type="EMBL" id="KXS19380.1"/>
    </source>
</evidence>
<name>A0A139ARJ6_GONPJ</name>
<dbReference type="OrthoDB" id="270970at2759"/>
<evidence type="ECO:0000256" key="1">
    <source>
        <dbReference type="SAM" id="MobiDB-lite"/>
    </source>
</evidence>
<feature type="compositionally biased region" description="Acidic residues" evidence="1">
    <location>
        <begin position="43"/>
        <end position="55"/>
    </location>
</feature>
<dbReference type="PROSITE" id="PS50004">
    <property type="entry name" value="C2"/>
    <property type="match status" value="1"/>
</dbReference>
<dbReference type="SUPFAM" id="SSF49562">
    <property type="entry name" value="C2 domain (Calcium/lipid-binding domain, CaLB)"/>
    <property type="match status" value="1"/>
</dbReference>
<sequence length="110" mass="12229">MDLAKGIAMGQNSQDLAIPLMPTILNLIEAHLWLPLSEIAPAAEEEEDPEDEPLDPDGTGKLEIDIIRAQKLPIADANGLSDPFVNCRLNGEKLFSPRRIYKNRNPVWND</sequence>
<accession>A0A139ARJ6</accession>
<dbReference type="Proteomes" id="UP000070544">
    <property type="component" value="Unassembled WGS sequence"/>
</dbReference>
<dbReference type="InterPro" id="IPR000008">
    <property type="entry name" value="C2_dom"/>
</dbReference>
<dbReference type="AlphaFoldDB" id="A0A139ARJ6"/>
<proteinExistence type="predicted"/>